<evidence type="ECO:0008006" key="3">
    <source>
        <dbReference type="Google" id="ProtNLM"/>
    </source>
</evidence>
<accession>A0AAW3I1S7</accession>
<dbReference type="Proteomes" id="UP000037511">
    <property type="component" value="Unassembled WGS sequence"/>
</dbReference>
<dbReference type="RefSeq" id="WP_050448160.1">
    <property type="nucleotide sequence ID" value="NZ_LGVG01000022.1"/>
</dbReference>
<name>A0AAW3I1S7_9BURK</name>
<sequence length="413" mass="48022">MNTPAVDLILNEFHTWSALNKQAQQRYQAQLAPQFRLMDFLYNDELALSNYLHVLLDPKGRHGQGDLYLTRFMELLPDDRRPLKSDEPLTLYTEFILPTGRRLDIYLRSATAGLAIENKPWAADQACQLKDYATYLNSQFRGGQWVLIYLCNEEIGEYTLPRDTPEHLQQRTVPLSFYRLTSWLEDCALHTRALPVRMFVEALAQFVREQINGELSLEDNQELTRILLRTPDNLTAALSIAQHVPEIKRTLWRDFIAHLRQQLSDISADVTFDEELLGGAKDCGFYIGLHGNDRYRIGWAFDRKNHMSIYCGIYGTSGHTESDHQQVHEAMSDLFKIEGRQTPWWPWWTFDTQATTGHRFPENWGFDPDAWLLLQDFSDTGFAAGVIRMTRRIYATFDSKFLLRDLVIPPQKR</sequence>
<protein>
    <recommendedName>
        <fullName evidence="3">PD-(D/E)XK nuclease family protein</fullName>
    </recommendedName>
</protein>
<evidence type="ECO:0000313" key="1">
    <source>
        <dbReference type="EMBL" id="KNE26472.1"/>
    </source>
</evidence>
<evidence type="ECO:0000313" key="2">
    <source>
        <dbReference type="Proteomes" id="UP000037511"/>
    </source>
</evidence>
<dbReference type="EMBL" id="LGVG01000022">
    <property type="protein sequence ID" value="KNE26472.1"/>
    <property type="molecule type" value="Genomic_DNA"/>
</dbReference>
<organism evidence="1 2">
    <name type="scientific">Achromobacter spanius</name>
    <dbReference type="NCBI Taxonomy" id="217203"/>
    <lineage>
        <taxon>Bacteria</taxon>
        <taxon>Pseudomonadati</taxon>
        <taxon>Pseudomonadota</taxon>
        <taxon>Betaproteobacteria</taxon>
        <taxon>Burkholderiales</taxon>
        <taxon>Alcaligenaceae</taxon>
        <taxon>Achromobacter</taxon>
    </lineage>
</organism>
<dbReference type="AlphaFoldDB" id="A0AAW3I1S7"/>
<dbReference type="Pfam" id="PF14281">
    <property type="entry name" value="PDDEXK_4"/>
    <property type="match status" value="1"/>
</dbReference>
<reference evidence="1 2" key="1">
    <citation type="submission" date="2015-07" db="EMBL/GenBank/DDBJ databases">
        <title>Draft genome of Achromobacter spanius.</title>
        <authorList>
            <person name="Wang X."/>
        </authorList>
    </citation>
    <scope>NUCLEOTIDE SEQUENCE [LARGE SCALE GENOMIC DNA]</scope>
    <source>
        <strain evidence="1 2">CGMCC9173</strain>
    </source>
</reference>
<proteinExistence type="predicted"/>
<comment type="caution">
    <text evidence="1">The sequence shown here is derived from an EMBL/GenBank/DDBJ whole genome shotgun (WGS) entry which is preliminary data.</text>
</comment>
<gene>
    <name evidence="1" type="ORF">AFM18_17340</name>
</gene>
<dbReference type="InterPro" id="IPR029470">
    <property type="entry name" value="PDDEXK_4"/>
</dbReference>